<evidence type="ECO:0000256" key="4">
    <source>
        <dbReference type="PROSITE-ProRule" id="PRU00502"/>
    </source>
</evidence>
<gene>
    <name evidence="9" type="ORF">HK097_000177</name>
</gene>
<dbReference type="SUPFAM" id="SSF54928">
    <property type="entry name" value="RNA-binding domain, RBD"/>
    <property type="match status" value="1"/>
</dbReference>
<evidence type="ECO:0000259" key="7">
    <source>
        <dbReference type="PROSITE" id="PS50089"/>
    </source>
</evidence>
<proteinExistence type="predicted"/>
<dbReference type="EMBL" id="JADGJD010001018">
    <property type="protein sequence ID" value="KAJ3047151.1"/>
    <property type="molecule type" value="Genomic_DNA"/>
</dbReference>
<dbReference type="PANTHER" id="PTHR24007">
    <property type="entry name" value="BRCA1-ASSOCIATED PROTEIN"/>
    <property type="match status" value="1"/>
</dbReference>
<keyword evidence="10" id="KW-1185">Reference proteome</keyword>
<feature type="compositionally biased region" description="Basic residues" evidence="6">
    <location>
        <begin position="173"/>
        <end position="183"/>
    </location>
</feature>
<dbReference type="PROSITE" id="PS50089">
    <property type="entry name" value="ZF_RING_2"/>
    <property type="match status" value="1"/>
</dbReference>
<evidence type="ECO:0000256" key="1">
    <source>
        <dbReference type="ARBA" id="ARBA00022723"/>
    </source>
</evidence>
<dbReference type="InterPro" id="IPR011422">
    <property type="entry name" value="BRAP2/ETP1_RRM"/>
</dbReference>
<evidence type="ECO:0000256" key="3">
    <source>
        <dbReference type="ARBA" id="ARBA00022833"/>
    </source>
</evidence>
<keyword evidence="2 4" id="KW-0863">Zinc-finger</keyword>
<evidence type="ECO:0000313" key="10">
    <source>
        <dbReference type="Proteomes" id="UP001212841"/>
    </source>
</evidence>
<dbReference type="SMART" id="SM00290">
    <property type="entry name" value="ZnF_UBP"/>
    <property type="match status" value="1"/>
</dbReference>
<accession>A0AAD5WZN4</accession>
<dbReference type="InterPro" id="IPR001607">
    <property type="entry name" value="Znf_UBP"/>
</dbReference>
<feature type="region of interest" description="Disordered" evidence="6">
    <location>
        <begin position="41"/>
        <end position="86"/>
    </location>
</feature>
<dbReference type="Pfam" id="PF07576">
    <property type="entry name" value="BRAP2"/>
    <property type="match status" value="1"/>
</dbReference>
<dbReference type="InterPro" id="IPR013083">
    <property type="entry name" value="Znf_RING/FYVE/PHD"/>
</dbReference>
<sequence length="726" mass="80761">MYLYHLVFELRHSATDTIPSKFTNKSSQNLSSSLPTDIFDTLAPEYGETPKPSKASRKGKGAATRSVEPTQPQLQEAKTGSRQLSRSYGRDWRVGGLTIESIFMATGDDDGSLWEDWVEYERDTEGTEQAGSDSTEQLGIQWGSLVKTGRESPTPPPDRTRTPSNPIVNTFRNRTKPTKRKPHIVPTSGAFIPFTTGKTELNAGILHLYRDKQEVSKVLEQKSISLASNPDNGPTPDELQSAKGSGTVLCVLAVPSYMTAQDFIQYIGPARKLISHIRIVRDSLPNRYMVLLKFRDGKSAEKFYKYFNGREFNSLEPEICHVVYIQTVEFNSQAIPPYAFPPLPDEGGSILLSKGLVAGGEGSSSPQSSSTASASSANPTSPNAKPTTAQSPDAHPDSPARAQGTSQLLELPTCPVCLDRMDASVTGLLTIVCHHTFHCHCLAKWGDSTCPVCRYSQKSQPEEEDHLNECFECGASENLWICLICGNIGCGRYGAAHAQAHFAETNHLYAMELETQRVWDYAGDGYVHRLIQNKSDGKLVELPAPTSGPAPEHSERRYVDDGAVGSDKMEAIGLEYSYLLTSQLESQRLWYESQLNQIQTENATQLSSLTVQLERLEVEHASVIEERNVLAERVPLLVKEKRGSEKRMEKLVERLDALEREFREEREMNVSLRANQESWKKQIEEKEKIVKERDGEVADLKEQVRDLMVYLDMAQKVQNEGGGALE</sequence>
<dbReference type="Gene3D" id="3.30.40.10">
    <property type="entry name" value="Zinc/RING finger domain, C3HC4 (zinc finger)"/>
    <property type="match status" value="2"/>
</dbReference>
<evidence type="ECO:0000259" key="8">
    <source>
        <dbReference type="PROSITE" id="PS50271"/>
    </source>
</evidence>
<reference evidence="9" key="1">
    <citation type="submission" date="2020-05" db="EMBL/GenBank/DDBJ databases">
        <title>Phylogenomic resolution of chytrid fungi.</title>
        <authorList>
            <person name="Stajich J.E."/>
            <person name="Amses K."/>
            <person name="Simmons R."/>
            <person name="Seto K."/>
            <person name="Myers J."/>
            <person name="Bonds A."/>
            <person name="Quandt C.A."/>
            <person name="Barry K."/>
            <person name="Liu P."/>
            <person name="Grigoriev I."/>
            <person name="Longcore J.E."/>
            <person name="James T.Y."/>
        </authorList>
    </citation>
    <scope>NUCLEOTIDE SEQUENCE</scope>
    <source>
        <strain evidence="9">JEL0318</strain>
    </source>
</reference>
<dbReference type="AlphaFoldDB" id="A0AAD5WZN4"/>
<keyword evidence="1" id="KW-0479">Metal-binding</keyword>
<dbReference type="PANTHER" id="PTHR24007:SF7">
    <property type="entry name" value="BRCA1-ASSOCIATED PROTEIN"/>
    <property type="match status" value="1"/>
</dbReference>
<feature type="domain" description="RING-type" evidence="7">
    <location>
        <begin position="414"/>
        <end position="454"/>
    </location>
</feature>
<dbReference type="PROSITE" id="PS50271">
    <property type="entry name" value="ZF_UBP"/>
    <property type="match status" value="1"/>
</dbReference>
<dbReference type="SMART" id="SM00184">
    <property type="entry name" value="RING"/>
    <property type="match status" value="1"/>
</dbReference>
<dbReference type="GO" id="GO:0007265">
    <property type="term" value="P:Ras protein signal transduction"/>
    <property type="evidence" value="ECO:0007669"/>
    <property type="project" value="TreeGrafter"/>
</dbReference>
<feature type="region of interest" description="Disordered" evidence="6">
    <location>
        <begin position="358"/>
        <end position="402"/>
    </location>
</feature>
<feature type="domain" description="UBP-type" evidence="8">
    <location>
        <begin position="451"/>
        <end position="546"/>
    </location>
</feature>
<evidence type="ECO:0000256" key="5">
    <source>
        <dbReference type="SAM" id="Coils"/>
    </source>
</evidence>
<feature type="coiled-coil region" evidence="5">
    <location>
        <begin position="606"/>
        <end position="703"/>
    </location>
</feature>
<protein>
    <recommendedName>
        <fullName evidence="11">BRCA1-associated protein 2-domain-containing protein</fullName>
    </recommendedName>
</protein>
<dbReference type="CDD" id="cd16457">
    <property type="entry name" value="RING-H2_BRAP2"/>
    <property type="match status" value="1"/>
</dbReference>
<dbReference type="CDD" id="cd12437">
    <property type="entry name" value="RRM_BRAP2_like"/>
    <property type="match status" value="1"/>
</dbReference>
<evidence type="ECO:0008006" key="11">
    <source>
        <dbReference type="Google" id="ProtNLM"/>
    </source>
</evidence>
<dbReference type="GO" id="GO:0005737">
    <property type="term" value="C:cytoplasm"/>
    <property type="evidence" value="ECO:0007669"/>
    <property type="project" value="TreeGrafter"/>
</dbReference>
<keyword evidence="5" id="KW-0175">Coiled coil</keyword>
<dbReference type="InterPro" id="IPR047243">
    <property type="entry name" value="RING-H2_BRAP2"/>
</dbReference>
<dbReference type="SUPFAM" id="SSF57850">
    <property type="entry name" value="RING/U-box"/>
    <property type="match status" value="2"/>
</dbReference>
<dbReference type="InterPro" id="IPR035979">
    <property type="entry name" value="RBD_domain_sf"/>
</dbReference>
<feature type="non-terminal residue" evidence="9">
    <location>
        <position position="726"/>
    </location>
</feature>
<evidence type="ECO:0000256" key="2">
    <source>
        <dbReference type="ARBA" id="ARBA00022771"/>
    </source>
</evidence>
<organism evidence="9 10">
    <name type="scientific">Rhizophlyctis rosea</name>
    <dbReference type="NCBI Taxonomy" id="64517"/>
    <lineage>
        <taxon>Eukaryota</taxon>
        <taxon>Fungi</taxon>
        <taxon>Fungi incertae sedis</taxon>
        <taxon>Chytridiomycota</taxon>
        <taxon>Chytridiomycota incertae sedis</taxon>
        <taxon>Chytridiomycetes</taxon>
        <taxon>Rhizophlyctidales</taxon>
        <taxon>Rhizophlyctidaceae</taxon>
        <taxon>Rhizophlyctis</taxon>
    </lineage>
</organism>
<feature type="region of interest" description="Disordered" evidence="6">
    <location>
        <begin position="146"/>
        <end position="185"/>
    </location>
</feature>
<dbReference type="Proteomes" id="UP001212841">
    <property type="component" value="Unassembled WGS sequence"/>
</dbReference>
<dbReference type="GO" id="GO:0061630">
    <property type="term" value="F:ubiquitin protein ligase activity"/>
    <property type="evidence" value="ECO:0007669"/>
    <property type="project" value="TreeGrafter"/>
</dbReference>
<dbReference type="Pfam" id="PF13639">
    <property type="entry name" value="zf-RING_2"/>
    <property type="match status" value="1"/>
</dbReference>
<name>A0AAD5WZN4_9FUNG</name>
<feature type="compositionally biased region" description="Low complexity" evidence="6">
    <location>
        <begin position="363"/>
        <end position="384"/>
    </location>
</feature>
<keyword evidence="3" id="KW-0862">Zinc</keyword>
<feature type="compositionally biased region" description="Polar residues" evidence="6">
    <location>
        <begin position="67"/>
        <end position="86"/>
    </location>
</feature>
<dbReference type="InterPro" id="IPR001841">
    <property type="entry name" value="Znf_RING"/>
</dbReference>
<dbReference type="GO" id="GO:0008270">
    <property type="term" value="F:zinc ion binding"/>
    <property type="evidence" value="ECO:0007669"/>
    <property type="project" value="UniProtKB-KW"/>
</dbReference>
<dbReference type="GO" id="GO:0016567">
    <property type="term" value="P:protein ubiquitination"/>
    <property type="evidence" value="ECO:0007669"/>
    <property type="project" value="TreeGrafter"/>
</dbReference>
<evidence type="ECO:0000313" key="9">
    <source>
        <dbReference type="EMBL" id="KAJ3047151.1"/>
    </source>
</evidence>
<comment type="caution">
    <text evidence="9">The sequence shown here is derived from an EMBL/GenBank/DDBJ whole genome shotgun (WGS) entry which is preliminary data.</text>
</comment>
<dbReference type="Pfam" id="PF02148">
    <property type="entry name" value="zf-UBP"/>
    <property type="match status" value="1"/>
</dbReference>
<dbReference type="GO" id="GO:0003676">
    <property type="term" value="F:nucleic acid binding"/>
    <property type="evidence" value="ECO:0007669"/>
    <property type="project" value="InterPro"/>
</dbReference>
<evidence type="ECO:0000256" key="6">
    <source>
        <dbReference type="SAM" id="MobiDB-lite"/>
    </source>
</evidence>